<dbReference type="AlphaFoldDB" id="A0A843XKD1"/>
<reference evidence="1" key="1">
    <citation type="submission" date="2017-07" db="EMBL/GenBank/DDBJ databases">
        <title>Taro Niue Genome Assembly and Annotation.</title>
        <authorList>
            <person name="Atibalentja N."/>
            <person name="Keating K."/>
            <person name="Fields C.J."/>
        </authorList>
    </citation>
    <scope>NUCLEOTIDE SEQUENCE</scope>
    <source>
        <strain evidence="1">Niue_2</strain>
        <tissue evidence="1">Leaf</tissue>
    </source>
</reference>
<protein>
    <submittedName>
        <fullName evidence="1">Uncharacterized protein</fullName>
    </submittedName>
</protein>
<dbReference type="Proteomes" id="UP000652761">
    <property type="component" value="Unassembled WGS sequence"/>
</dbReference>
<gene>
    <name evidence="1" type="ORF">Taro_052651</name>
</gene>
<keyword evidence="2" id="KW-1185">Reference proteome</keyword>
<comment type="caution">
    <text evidence="1">The sequence shown here is derived from an EMBL/GenBank/DDBJ whole genome shotgun (WGS) entry which is preliminary data.</text>
</comment>
<evidence type="ECO:0000313" key="1">
    <source>
        <dbReference type="EMBL" id="MQM19643.1"/>
    </source>
</evidence>
<feature type="non-terminal residue" evidence="1">
    <location>
        <position position="172"/>
    </location>
</feature>
<evidence type="ECO:0000313" key="2">
    <source>
        <dbReference type="Proteomes" id="UP000652761"/>
    </source>
</evidence>
<accession>A0A843XKD1</accession>
<name>A0A843XKD1_COLES</name>
<organism evidence="1 2">
    <name type="scientific">Colocasia esculenta</name>
    <name type="common">Wild taro</name>
    <name type="synonym">Arum esculentum</name>
    <dbReference type="NCBI Taxonomy" id="4460"/>
    <lineage>
        <taxon>Eukaryota</taxon>
        <taxon>Viridiplantae</taxon>
        <taxon>Streptophyta</taxon>
        <taxon>Embryophyta</taxon>
        <taxon>Tracheophyta</taxon>
        <taxon>Spermatophyta</taxon>
        <taxon>Magnoliopsida</taxon>
        <taxon>Liliopsida</taxon>
        <taxon>Araceae</taxon>
        <taxon>Aroideae</taxon>
        <taxon>Colocasieae</taxon>
        <taxon>Colocasia</taxon>
    </lineage>
</organism>
<feature type="non-terminal residue" evidence="1">
    <location>
        <position position="1"/>
    </location>
</feature>
<sequence length="172" mass="18328">VGYGSVLVFSVLDISSELASRVDPSPVLSPLPPLHFAHLHPWASSRVLMIGGSSWEGCGARGSSRSGKEWRIGARALVVGGTNTSRRHWSPASPVFQCLTLGSNGVVLVGLHSCLTCSRGAAVGPFVRDCEAERLFLCCVVRIGYWPDQLVVRSRVVASFFLTRALPALAVA</sequence>
<proteinExistence type="predicted"/>
<dbReference type="EMBL" id="NMUH01009083">
    <property type="protein sequence ID" value="MQM19643.1"/>
    <property type="molecule type" value="Genomic_DNA"/>
</dbReference>